<dbReference type="EMBL" id="KI669461">
    <property type="protein sequence ID" value="OCF59046.1"/>
    <property type="molecule type" value="Genomic_DNA"/>
</dbReference>
<dbReference type="AlphaFoldDB" id="A0A1B9IU35"/>
<accession>A0A1B9IU35</accession>
<evidence type="ECO:0000313" key="2">
    <source>
        <dbReference type="Proteomes" id="UP000092583"/>
    </source>
</evidence>
<gene>
    <name evidence="1" type="ORF">L486_03544</name>
</gene>
<dbReference type="OrthoDB" id="407658at2759"/>
<proteinExistence type="predicted"/>
<sequence>MAIIHINQDFRFYLPVHASNNIFVTSNGPLPIPSVFIHLIGVFPSRAIRPLQSPIESSSHDITILQYLASIEQGKSKWEEEGRNIRSYSEGSFRKYCKARGYRYVRSLAGYLSEDNGRDESLVVLKNALEILESRDGREKWLIVIINPLMPLHSYLPSKSNAEPLIISSDVKDSTLILKINDETLEIILEVIQLTKSEQDRSDRSFRELLLEDIDLNEDLRKRVQTIPPKWLDSSELPVMNPTDQTQIPLNYQSPNEFIDDKSRKQVQDILAIPKRIYNQVVNYEKDMLRFYGKLVNGLDDQELKDATKKIGESWWSRI</sequence>
<organism evidence="1 2">
    <name type="scientific">Kwoniella mangroviensis CBS 10435</name>
    <dbReference type="NCBI Taxonomy" id="1331196"/>
    <lineage>
        <taxon>Eukaryota</taxon>
        <taxon>Fungi</taxon>
        <taxon>Dikarya</taxon>
        <taxon>Basidiomycota</taxon>
        <taxon>Agaricomycotina</taxon>
        <taxon>Tremellomycetes</taxon>
        <taxon>Tremellales</taxon>
        <taxon>Cryptococcaceae</taxon>
        <taxon>Kwoniella</taxon>
    </lineage>
</organism>
<evidence type="ECO:0000313" key="1">
    <source>
        <dbReference type="EMBL" id="OCF59046.1"/>
    </source>
</evidence>
<reference evidence="2" key="2">
    <citation type="submission" date="2013-12" db="EMBL/GenBank/DDBJ databases">
        <title>Evolution of pathogenesis and genome organization in the Tremellales.</title>
        <authorList>
            <person name="Cuomo C."/>
            <person name="Litvintseva A."/>
            <person name="Heitman J."/>
            <person name="Chen Y."/>
            <person name="Sun S."/>
            <person name="Springer D."/>
            <person name="Dromer F."/>
            <person name="Young S."/>
            <person name="Zeng Q."/>
            <person name="Chapman S."/>
            <person name="Gujja S."/>
            <person name="Saif S."/>
            <person name="Birren B."/>
        </authorList>
    </citation>
    <scope>NUCLEOTIDE SEQUENCE [LARGE SCALE GENOMIC DNA]</scope>
    <source>
        <strain evidence="2">CBS 10435</strain>
    </source>
</reference>
<keyword evidence="2" id="KW-1185">Reference proteome</keyword>
<protein>
    <submittedName>
        <fullName evidence="1">Uncharacterized protein</fullName>
    </submittedName>
</protein>
<reference evidence="1 2" key="1">
    <citation type="submission" date="2013-07" db="EMBL/GenBank/DDBJ databases">
        <title>The Genome Sequence of Kwoniella mangroviensis CBS10435.</title>
        <authorList>
            <consortium name="The Broad Institute Genome Sequencing Platform"/>
            <person name="Cuomo C."/>
            <person name="Litvintseva A."/>
            <person name="Chen Y."/>
            <person name="Heitman J."/>
            <person name="Sun S."/>
            <person name="Springer D."/>
            <person name="Dromer F."/>
            <person name="Young S.K."/>
            <person name="Zeng Q."/>
            <person name="Gargeya S."/>
            <person name="Fitzgerald M."/>
            <person name="Abouelleil A."/>
            <person name="Alvarado L."/>
            <person name="Berlin A.M."/>
            <person name="Chapman S.B."/>
            <person name="Dewar J."/>
            <person name="Goldberg J."/>
            <person name="Griggs A."/>
            <person name="Gujja S."/>
            <person name="Hansen M."/>
            <person name="Howarth C."/>
            <person name="Imamovic A."/>
            <person name="Larimer J."/>
            <person name="McCowan C."/>
            <person name="Murphy C."/>
            <person name="Pearson M."/>
            <person name="Priest M."/>
            <person name="Roberts A."/>
            <person name="Saif S."/>
            <person name="Shea T."/>
            <person name="Sykes S."/>
            <person name="Wortman J."/>
            <person name="Nusbaum C."/>
            <person name="Birren B."/>
        </authorList>
    </citation>
    <scope>NUCLEOTIDE SEQUENCE [LARGE SCALE GENOMIC DNA]</scope>
    <source>
        <strain evidence="1 2">CBS 10435</strain>
    </source>
</reference>
<name>A0A1B9IU35_9TREE</name>
<dbReference type="Proteomes" id="UP000092583">
    <property type="component" value="Unassembled WGS sequence"/>
</dbReference>